<feature type="domain" description="Lipoyl-binding" evidence="15">
    <location>
        <begin position="583"/>
        <end position="660"/>
    </location>
</feature>
<dbReference type="InterPro" id="IPR041265">
    <property type="entry name" value="PCC_BT"/>
</dbReference>
<dbReference type="RefSeq" id="WP_013951095.1">
    <property type="nucleotide sequence ID" value="NC_015722.1"/>
</dbReference>
<dbReference type="EC" id="6.4.1.3" evidence="3"/>
<evidence type="ECO:0000256" key="13">
    <source>
        <dbReference type="ARBA" id="ARBA00049495"/>
    </source>
</evidence>
<dbReference type="Gene3D" id="3.30.700.30">
    <property type="match status" value="1"/>
</dbReference>
<dbReference type="GO" id="GO:0004658">
    <property type="term" value="F:propionyl-CoA carboxylase activity"/>
    <property type="evidence" value="ECO:0007669"/>
    <property type="project" value="UniProtKB-EC"/>
</dbReference>
<dbReference type="Pfam" id="PF02786">
    <property type="entry name" value="CPSase_L_D2"/>
    <property type="match status" value="1"/>
</dbReference>
<dbReference type="AlphaFoldDB" id="F7XW36"/>
<dbReference type="KEGG" id="mmn:midi_00585"/>
<keyword evidence="11" id="KW-0464">Manganese</keyword>
<dbReference type="Gene3D" id="2.40.50.100">
    <property type="match status" value="1"/>
</dbReference>
<evidence type="ECO:0000256" key="4">
    <source>
        <dbReference type="ARBA" id="ARBA00022598"/>
    </source>
</evidence>
<dbReference type="NCBIfam" id="NF006367">
    <property type="entry name" value="PRK08591.1"/>
    <property type="match status" value="1"/>
</dbReference>
<dbReference type="HOGENOM" id="CLU_000395_3_1_5"/>
<dbReference type="OrthoDB" id="9763189at2"/>
<evidence type="ECO:0000256" key="9">
    <source>
        <dbReference type="ARBA" id="ARBA00022963"/>
    </source>
</evidence>
<feature type="domain" description="ATP-grasp" evidence="16">
    <location>
        <begin position="119"/>
        <end position="316"/>
    </location>
</feature>
<evidence type="ECO:0000256" key="6">
    <source>
        <dbReference type="ARBA" id="ARBA00022741"/>
    </source>
</evidence>
<evidence type="ECO:0000256" key="3">
    <source>
        <dbReference type="ARBA" id="ARBA00013050"/>
    </source>
</evidence>
<dbReference type="PROSITE" id="PS00867">
    <property type="entry name" value="CPSASE_2"/>
    <property type="match status" value="1"/>
</dbReference>
<accession>F7XW36</accession>
<keyword evidence="4 18" id="KW-0436">Ligase</keyword>
<dbReference type="InterPro" id="IPR011761">
    <property type="entry name" value="ATP-grasp"/>
</dbReference>
<evidence type="ECO:0000256" key="14">
    <source>
        <dbReference type="PROSITE-ProRule" id="PRU00409"/>
    </source>
</evidence>
<dbReference type="PROSITE" id="PS50968">
    <property type="entry name" value="BIOTINYL_LIPOYL"/>
    <property type="match status" value="1"/>
</dbReference>
<evidence type="ECO:0000256" key="5">
    <source>
        <dbReference type="ARBA" id="ARBA00022723"/>
    </source>
</evidence>
<organism evidence="18 19">
    <name type="scientific">Midichloria mitochondrii (strain IricVA)</name>
    <dbReference type="NCBI Taxonomy" id="696127"/>
    <lineage>
        <taxon>Bacteria</taxon>
        <taxon>Pseudomonadati</taxon>
        <taxon>Pseudomonadota</taxon>
        <taxon>Alphaproteobacteria</taxon>
        <taxon>Rickettsiales</taxon>
        <taxon>Candidatus Midichloriaceae</taxon>
        <taxon>Candidatus Midichloria</taxon>
    </lineage>
</organism>
<evidence type="ECO:0000256" key="11">
    <source>
        <dbReference type="ARBA" id="ARBA00023211"/>
    </source>
</evidence>
<keyword evidence="19" id="KW-1185">Reference proteome</keyword>
<dbReference type="InterPro" id="IPR005479">
    <property type="entry name" value="CPAse_ATP-bd"/>
</dbReference>
<evidence type="ECO:0000256" key="7">
    <source>
        <dbReference type="ARBA" id="ARBA00022840"/>
    </source>
</evidence>
<dbReference type="FunFam" id="3.40.50.20:FF:000010">
    <property type="entry name" value="Propionyl-CoA carboxylase subunit alpha"/>
    <property type="match status" value="1"/>
</dbReference>
<dbReference type="PANTHER" id="PTHR18866:SF33">
    <property type="entry name" value="METHYLCROTONOYL-COA CARBOXYLASE SUBUNIT ALPHA, MITOCHONDRIAL-RELATED"/>
    <property type="match status" value="1"/>
</dbReference>
<reference evidence="18 19" key="1">
    <citation type="journal article" date="2011" name="Mol. Biol. Evol.">
        <title>Phylogenomic evidence for the presence of a flagellum and cbb3 oxidase in the free-living mitochondrial ancestor.</title>
        <authorList>
            <person name="Sassera D."/>
            <person name="Lo N."/>
            <person name="Epis S."/>
            <person name="D'Auria G."/>
            <person name="Montagna M."/>
            <person name="Comandatore F."/>
            <person name="Horner D."/>
            <person name="Pereto J."/>
            <person name="Luciano A.M."/>
            <person name="Franciosi F."/>
            <person name="Ferri E."/>
            <person name="Crotti E."/>
            <person name="Bazzocchi C."/>
            <person name="Daffonchio D."/>
            <person name="Sacchi L."/>
            <person name="Moya A."/>
            <person name="Latorre A."/>
            <person name="Bandi C."/>
        </authorList>
    </citation>
    <scope>NUCLEOTIDE SEQUENCE [LARGE SCALE GENOMIC DNA]</scope>
    <source>
        <strain evidence="18 19">IricVA</strain>
    </source>
</reference>
<dbReference type="InterPro" id="IPR000089">
    <property type="entry name" value="Biotin_lipoyl"/>
</dbReference>
<dbReference type="PROSITE" id="PS00188">
    <property type="entry name" value="BIOTIN"/>
    <property type="match status" value="1"/>
</dbReference>
<dbReference type="InterPro" id="IPR016185">
    <property type="entry name" value="PreATP-grasp_dom_sf"/>
</dbReference>
<dbReference type="InterPro" id="IPR011764">
    <property type="entry name" value="Biotin_carboxylation_dom"/>
</dbReference>
<dbReference type="InterPro" id="IPR011054">
    <property type="entry name" value="Rudment_hybrid_motif"/>
</dbReference>
<dbReference type="InterPro" id="IPR050856">
    <property type="entry name" value="Biotin_carboxylase_complex"/>
</dbReference>
<dbReference type="InterPro" id="IPR005482">
    <property type="entry name" value="Biotin_COase_C"/>
</dbReference>
<dbReference type="Pfam" id="PF18140">
    <property type="entry name" value="PCC_BT"/>
    <property type="match status" value="1"/>
</dbReference>
<proteinExistence type="predicted"/>
<dbReference type="PROSITE" id="PS50979">
    <property type="entry name" value="BC"/>
    <property type="match status" value="1"/>
</dbReference>
<dbReference type="UniPathway" id="UPA00945">
    <property type="reaction ID" value="UER00908"/>
</dbReference>
<dbReference type="CDD" id="cd06850">
    <property type="entry name" value="biotinyl_domain"/>
    <property type="match status" value="1"/>
</dbReference>
<comment type="catalytic activity">
    <reaction evidence="13">
        <text>propanoyl-CoA + hydrogencarbonate + ATP = (S)-methylmalonyl-CoA + ADP + phosphate + H(+)</text>
        <dbReference type="Rhea" id="RHEA:23720"/>
        <dbReference type="ChEBI" id="CHEBI:15378"/>
        <dbReference type="ChEBI" id="CHEBI:17544"/>
        <dbReference type="ChEBI" id="CHEBI:30616"/>
        <dbReference type="ChEBI" id="CHEBI:43474"/>
        <dbReference type="ChEBI" id="CHEBI:57327"/>
        <dbReference type="ChEBI" id="CHEBI:57392"/>
        <dbReference type="ChEBI" id="CHEBI:456216"/>
        <dbReference type="EC" id="6.4.1.3"/>
    </reaction>
    <physiologicalReaction direction="left-to-right" evidence="13">
        <dbReference type="Rhea" id="RHEA:23721"/>
    </physiologicalReaction>
</comment>
<dbReference type="GO" id="GO:0016042">
    <property type="term" value="P:lipid catabolic process"/>
    <property type="evidence" value="ECO:0007669"/>
    <property type="project" value="UniProtKB-KW"/>
</dbReference>
<evidence type="ECO:0000313" key="18">
    <source>
        <dbReference type="EMBL" id="AEI88885.1"/>
    </source>
</evidence>
<dbReference type="SUPFAM" id="SSF51230">
    <property type="entry name" value="Single hybrid motif"/>
    <property type="match status" value="1"/>
</dbReference>
<dbReference type="FunFam" id="3.30.1490.20:FF:000003">
    <property type="entry name" value="acetyl-CoA carboxylase isoform X1"/>
    <property type="match status" value="1"/>
</dbReference>
<keyword evidence="10" id="KW-0443">Lipid metabolism</keyword>
<dbReference type="GO" id="GO:0005524">
    <property type="term" value="F:ATP binding"/>
    <property type="evidence" value="ECO:0007669"/>
    <property type="project" value="UniProtKB-UniRule"/>
</dbReference>
<dbReference type="PANTHER" id="PTHR18866">
    <property type="entry name" value="CARBOXYLASE:PYRUVATE/ACETYL-COA/PROPIONYL-COA CARBOXYLASE"/>
    <property type="match status" value="1"/>
</dbReference>
<dbReference type="STRING" id="696127.midi_00585"/>
<dbReference type="InterPro" id="IPR001882">
    <property type="entry name" value="Biotin_BS"/>
</dbReference>
<keyword evidence="8" id="KW-0460">Magnesium</keyword>
<dbReference type="Pfam" id="PF00289">
    <property type="entry name" value="Biotin_carb_N"/>
    <property type="match status" value="1"/>
</dbReference>
<keyword evidence="9" id="KW-0442">Lipid degradation</keyword>
<dbReference type="SMART" id="SM00878">
    <property type="entry name" value="Biotin_carb_C"/>
    <property type="match status" value="1"/>
</dbReference>
<gene>
    <name evidence="18" type="primary">pcca-1</name>
    <name evidence="18" type="ordered locus">midi_00585</name>
</gene>
<dbReference type="PROSITE" id="PS00866">
    <property type="entry name" value="CPSASE_1"/>
    <property type="match status" value="1"/>
</dbReference>
<keyword evidence="6 14" id="KW-0547">Nucleotide-binding</keyword>
<evidence type="ECO:0000256" key="8">
    <source>
        <dbReference type="ARBA" id="ARBA00022842"/>
    </source>
</evidence>
<protein>
    <recommendedName>
        <fullName evidence="3">propionyl-CoA carboxylase</fullName>
        <ecNumber evidence="3">6.4.1.3</ecNumber>
    </recommendedName>
</protein>
<keyword evidence="5" id="KW-0479">Metal-binding</keyword>
<dbReference type="FunFam" id="3.30.470.20:FF:000028">
    <property type="entry name" value="Methylcrotonoyl-CoA carboxylase subunit alpha, mitochondrial"/>
    <property type="match status" value="1"/>
</dbReference>
<evidence type="ECO:0000256" key="12">
    <source>
        <dbReference type="ARBA" id="ARBA00023267"/>
    </source>
</evidence>
<evidence type="ECO:0000259" key="17">
    <source>
        <dbReference type="PROSITE" id="PS50979"/>
    </source>
</evidence>
<feature type="domain" description="Biotin carboxylation" evidence="17">
    <location>
        <begin position="1"/>
        <end position="446"/>
    </location>
</feature>
<dbReference type="Gene3D" id="3.30.470.20">
    <property type="entry name" value="ATP-grasp fold, B domain"/>
    <property type="match status" value="1"/>
</dbReference>
<dbReference type="Pfam" id="PF00364">
    <property type="entry name" value="Biotin_lipoyl"/>
    <property type="match status" value="1"/>
</dbReference>
<comment type="cofactor">
    <cofactor evidence="1">
        <name>biotin</name>
        <dbReference type="ChEBI" id="CHEBI:57586"/>
    </cofactor>
</comment>
<dbReference type="InterPro" id="IPR005481">
    <property type="entry name" value="BC-like_N"/>
</dbReference>
<evidence type="ECO:0000259" key="16">
    <source>
        <dbReference type="PROSITE" id="PS50975"/>
    </source>
</evidence>
<comment type="pathway">
    <text evidence="2">Metabolic intermediate metabolism; propanoyl-CoA degradation; succinyl-CoA from propanoyl-CoA: step 1/3.</text>
</comment>
<evidence type="ECO:0000259" key="15">
    <source>
        <dbReference type="PROSITE" id="PS50968"/>
    </source>
</evidence>
<name>F7XW36_MIDMI</name>
<dbReference type="GO" id="GO:0046872">
    <property type="term" value="F:metal ion binding"/>
    <property type="evidence" value="ECO:0007669"/>
    <property type="project" value="UniProtKB-KW"/>
</dbReference>
<evidence type="ECO:0000256" key="1">
    <source>
        <dbReference type="ARBA" id="ARBA00001953"/>
    </source>
</evidence>
<dbReference type="PROSITE" id="PS50975">
    <property type="entry name" value="ATP_GRASP"/>
    <property type="match status" value="1"/>
</dbReference>
<dbReference type="EMBL" id="CP002130">
    <property type="protein sequence ID" value="AEI88885.1"/>
    <property type="molecule type" value="Genomic_DNA"/>
</dbReference>
<evidence type="ECO:0000256" key="10">
    <source>
        <dbReference type="ARBA" id="ARBA00023098"/>
    </source>
</evidence>
<sequence>MKKLLIANRGEIACRIMRTAKKMGITTVAVYSEADKSSLHVGLADDAIYIGPSPATQSYLNQKRLLDAIKLSGADAVHPGYGFLSENAEFSELMEKNNINFVGPSADSVRKMGDKIQAKKIAQSAGVNVIPGYIGAIRNEKEALNIASKIGYPIMIKAAAGGGGKGIRIVRSKEEMQQAFSSTRNEAKNNFSDARTFIEKFIENPRHIEIQVLADKHGHYVCLGERECSIQRHHQKVIEEAPSAFLDEKMRKKMYDQSIALAKAVDYFSVGTVEYIVDKNRNFYFLEMNTRLQVEHPVTELITGIDLVEQMIRVARGEKLSFKQKDVVLSGWALESRIYAEDPACGFLPSTGRIATYKEPISSAGVRVDTGIYEGGEVSMFYDAMISKLCTHATNRDYAIHLMNEALEQYVIRGISHNISFLQAIINSKRFLSADISTNFIDEEYKDGFAGAVLSDEESVVILCAAVYISMTDIKRSMSINGQVRFASKSMGTRWVVQMNNRNYPVAVRGIDDGYKISFENRRFYITSRWLLGSKLFQCVINGKDYSLQIEYLHGALNLTYRGSKVKVALFTPRAGELTKYMKKSSGNEAQSDLVANISGMIVDVKCKAGDNIIKGQPLVVLEAMKMENVLLSQVDGKVIGVNAVKGQTCSSGDILIEIESADNINRL</sequence>
<evidence type="ECO:0000256" key="2">
    <source>
        <dbReference type="ARBA" id="ARBA00005060"/>
    </source>
</evidence>
<dbReference type="InterPro" id="IPR011053">
    <property type="entry name" value="Single_hybrid_motif"/>
</dbReference>
<dbReference type="SUPFAM" id="SSF51246">
    <property type="entry name" value="Rudiment single hybrid motif"/>
    <property type="match status" value="1"/>
</dbReference>
<keyword evidence="12" id="KW-0092">Biotin</keyword>
<dbReference type="SUPFAM" id="SSF52440">
    <property type="entry name" value="PreATP-grasp domain"/>
    <property type="match status" value="1"/>
</dbReference>
<dbReference type="SUPFAM" id="SSF56059">
    <property type="entry name" value="Glutathione synthetase ATP-binding domain-like"/>
    <property type="match status" value="1"/>
</dbReference>
<evidence type="ECO:0000313" key="19">
    <source>
        <dbReference type="Proteomes" id="UP000006639"/>
    </source>
</evidence>
<dbReference type="Pfam" id="PF02785">
    <property type="entry name" value="Biotin_carb_C"/>
    <property type="match status" value="1"/>
</dbReference>
<dbReference type="Proteomes" id="UP000006639">
    <property type="component" value="Chromosome"/>
</dbReference>
<keyword evidence="7 14" id="KW-0067">ATP-binding</keyword>